<dbReference type="Pfam" id="PF12833">
    <property type="entry name" value="HTH_18"/>
    <property type="match status" value="1"/>
</dbReference>
<keyword evidence="1" id="KW-0963">Cytoplasm</keyword>
<evidence type="ECO:0000256" key="3">
    <source>
        <dbReference type="ARBA" id="ARBA00023125"/>
    </source>
</evidence>
<dbReference type="GO" id="GO:0003700">
    <property type="term" value="F:DNA-binding transcription factor activity"/>
    <property type="evidence" value="ECO:0007669"/>
    <property type="project" value="InterPro"/>
</dbReference>
<protein>
    <submittedName>
        <fullName evidence="7">Helix-turn-helix domain-containing protein</fullName>
    </submittedName>
</protein>
<dbReference type="PROSITE" id="PS01124">
    <property type="entry name" value="HTH_ARAC_FAMILY_2"/>
    <property type="match status" value="1"/>
</dbReference>
<dbReference type="SUPFAM" id="SSF46689">
    <property type="entry name" value="Homeodomain-like"/>
    <property type="match status" value="2"/>
</dbReference>
<proteinExistence type="predicted"/>
<dbReference type="InterPro" id="IPR037923">
    <property type="entry name" value="HTH-like"/>
</dbReference>
<dbReference type="GO" id="GO:0043565">
    <property type="term" value="F:sequence-specific DNA binding"/>
    <property type="evidence" value="ECO:0007669"/>
    <property type="project" value="InterPro"/>
</dbReference>
<dbReference type="InterPro" id="IPR014710">
    <property type="entry name" value="RmlC-like_jellyroll"/>
</dbReference>
<name>A0A7X0VIH6_9BACL</name>
<dbReference type="Proteomes" id="UP000547209">
    <property type="component" value="Unassembled WGS sequence"/>
</dbReference>
<dbReference type="InterPro" id="IPR050204">
    <property type="entry name" value="AraC_XylS_family_regulators"/>
</dbReference>
<dbReference type="SUPFAM" id="SSF51215">
    <property type="entry name" value="Regulatory protein AraC"/>
    <property type="match status" value="1"/>
</dbReference>
<organism evidence="7 8">
    <name type="scientific">Cohnella nanjingensis</name>
    <dbReference type="NCBI Taxonomy" id="1387779"/>
    <lineage>
        <taxon>Bacteria</taxon>
        <taxon>Bacillati</taxon>
        <taxon>Bacillota</taxon>
        <taxon>Bacilli</taxon>
        <taxon>Bacillales</taxon>
        <taxon>Paenibacillaceae</taxon>
        <taxon>Cohnella</taxon>
    </lineage>
</organism>
<dbReference type="PRINTS" id="PR00032">
    <property type="entry name" value="HTHARAC"/>
</dbReference>
<keyword evidence="3" id="KW-0238">DNA-binding</keyword>
<keyword evidence="2" id="KW-0805">Transcription regulation</keyword>
<dbReference type="InterPro" id="IPR018060">
    <property type="entry name" value="HTH_AraC"/>
</dbReference>
<evidence type="ECO:0000256" key="4">
    <source>
        <dbReference type="ARBA" id="ARBA00023159"/>
    </source>
</evidence>
<dbReference type="PANTHER" id="PTHR46796">
    <property type="entry name" value="HTH-TYPE TRANSCRIPTIONAL ACTIVATOR RHAS-RELATED"/>
    <property type="match status" value="1"/>
</dbReference>
<dbReference type="InterPro" id="IPR020449">
    <property type="entry name" value="Tscrpt_reg_AraC-type_HTH"/>
</dbReference>
<dbReference type="SMART" id="SM00342">
    <property type="entry name" value="HTH_ARAC"/>
    <property type="match status" value="1"/>
</dbReference>
<keyword evidence="5" id="KW-0804">Transcription</keyword>
<dbReference type="Gene3D" id="2.60.120.10">
    <property type="entry name" value="Jelly Rolls"/>
    <property type="match status" value="1"/>
</dbReference>
<evidence type="ECO:0000256" key="5">
    <source>
        <dbReference type="ARBA" id="ARBA00023163"/>
    </source>
</evidence>
<evidence type="ECO:0000259" key="6">
    <source>
        <dbReference type="PROSITE" id="PS01124"/>
    </source>
</evidence>
<evidence type="ECO:0000313" key="7">
    <source>
        <dbReference type="EMBL" id="MBB6674966.1"/>
    </source>
</evidence>
<dbReference type="InterPro" id="IPR003313">
    <property type="entry name" value="AraC-bd"/>
</dbReference>
<dbReference type="Pfam" id="PF02311">
    <property type="entry name" value="AraC_binding"/>
    <property type="match status" value="1"/>
</dbReference>
<dbReference type="InterPro" id="IPR018062">
    <property type="entry name" value="HTH_AraC-typ_CS"/>
</dbReference>
<evidence type="ECO:0000313" key="8">
    <source>
        <dbReference type="Proteomes" id="UP000547209"/>
    </source>
</evidence>
<evidence type="ECO:0000256" key="2">
    <source>
        <dbReference type="ARBA" id="ARBA00023015"/>
    </source>
</evidence>
<dbReference type="PANTHER" id="PTHR46796:SF13">
    <property type="entry name" value="HTH-TYPE TRANSCRIPTIONAL ACTIVATOR RHAS"/>
    <property type="match status" value="1"/>
</dbReference>
<sequence>MNPPIQRIRLSDAIPRVYRADYYPFRAQERIGPRLSLVHTFLYVYQGSGTLTIGGTPYPCAGEDLFYIPPGVAHRFRSASPPMVHASVYFDWLPSLPREGDMTLFRFGDQPFPLAECSPRIRFEDGPELPERIRAPKRSKWMQAYLTVIDEMENPRPEGELLRRAWFELFVAGLAQQLRRNPAPAGDRRMRAVVRLIEEHPDRPFSVADLAARFEMSPSYFHRLFAEETGMSPNAYATLRKLDLAKKRLRETNDTVTAVSDSLGFGSLHYFSRVFAKHFGESPAAYRRRAREGYRQEE</sequence>
<feature type="domain" description="HTH araC/xylS-type" evidence="6">
    <location>
        <begin position="191"/>
        <end position="289"/>
    </location>
</feature>
<gene>
    <name evidence="7" type="ORF">H7C19_30235</name>
</gene>
<dbReference type="Gene3D" id="1.10.10.60">
    <property type="entry name" value="Homeodomain-like"/>
    <property type="match status" value="2"/>
</dbReference>
<dbReference type="EMBL" id="JACJVP010000058">
    <property type="protein sequence ID" value="MBB6674966.1"/>
    <property type="molecule type" value="Genomic_DNA"/>
</dbReference>
<keyword evidence="8" id="KW-1185">Reference proteome</keyword>
<reference evidence="7 8" key="1">
    <citation type="submission" date="2020-08" db="EMBL/GenBank/DDBJ databases">
        <title>Cohnella phylogeny.</title>
        <authorList>
            <person name="Dunlap C."/>
        </authorList>
    </citation>
    <scope>NUCLEOTIDE SEQUENCE [LARGE SCALE GENOMIC DNA]</scope>
    <source>
        <strain evidence="7 8">DSM 28246</strain>
    </source>
</reference>
<dbReference type="InterPro" id="IPR009057">
    <property type="entry name" value="Homeodomain-like_sf"/>
</dbReference>
<comment type="caution">
    <text evidence="7">The sequence shown here is derived from an EMBL/GenBank/DDBJ whole genome shotgun (WGS) entry which is preliminary data.</text>
</comment>
<dbReference type="PROSITE" id="PS00041">
    <property type="entry name" value="HTH_ARAC_FAMILY_1"/>
    <property type="match status" value="1"/>
</dbReference>
<dbReference type="AlphaFoldDB" id="A0A7X0VIH6"/>
<accession>A0A7X0VIH6</accession>
<dbReference type="RefSeq" id="WP_185672822.1">
    <property type="nucleotide sequence ID" value="NZ_JACJVP010000058.1"/>
</dbReference>
<evidence type="ECO:0000256" key="1">
    <source>
        <dbReference type="ARBA" id="ARBA00022490"/>
    </source>
</evidence>
<keyword evidence="4" id="KW-0010">Activator</keyword>